<dbReference type="Gene3D" id="4.10.280.10">
    <property type="entry name" value="Helix-loop-helix DNA-binding domain"/>
    <property type="match status" value="1"/>
</dbReference>
<dbReference type="GO" id="GO:0046983">
    <property type="term" value="F:protein dimerization activity"/>
    <property type="evidence" value="ECO:0007669"/>
    <property type="project" value="InterPro"/>
</dbReference>
<proteinExistence type="predicted"/>
<dbReference type="InterPro" id="IPR036638">
    <property type="entry name" value="HLH_DNA-bd_sf"/>
</dbReference>
<dbReference type="RefSeq" id="WP_038265858.1">
    <property type="nucleotide sequence ID" value="NZ_FSRH01000005.1"/>
</dbReference>
<keyword evidence="2" id="KW-1185">Reference proteome</keyword>
<reference evidence="1 2" key="1">
    <citation type="submission" date="2014-03" db="EMBL/GenBank/DDBJ databases">
        <title>Genome sequence of Clostridium litorale W6, DSM 5388.</title>
        <authorList>
            <person name="Poehlein A."/>
            <person name="Jagirdar A."/>
            <person name="Khonsari B."/>
            <person name="Chibani C.M."/>
            <person name="Gutierrez Gutierrez D.A."/>
            <person name="Davydova E."/>
            <person name="Alghaithi H.S."/>
            <person name="Nair K.P."/>
            <person name="Dhamotharan K."/>
            <person name="Chandran L."/>
            <person name="G W."/>
            <person name="Daniel R."/>
        </authorList>
    </citation>
    <scope>NUCLEOTIDE SEQUENCE [LARGE SCALE GENOMIC DNA]</scope>
    <source>
        <strain evidence="1 2">W6</strain>
    </source>
</reference>
<dbReference type="EMBL" id="JJMM01000013">
    <property type="protein sequence ID" value="KDR94750.1"/>
    <property type="molecule type" value="Genomic_DNA"/>
</dbReference>
<accession>A0A069REX5</accession>
<dbReference type="InterPro" id="IPR018540">
    <property type="entry name" value="Spo0E-like"/>
</dbReference>
<evidence type="ECO:0000313" key="1">
    <source>
        <dbReference type="EMBL" id="KDR94750.1"/>
    </source>
</evidence>
<dbReference type="AlphaFoldDB" id="A0A069REX5"/>
<dbReference type="SUPFAM" id="SSF140500">
    <property type="entry name" value="BAS1536-like"/>
    <property type="match status" value="1"/>
</dbReference>
<name>A0A069REX5_PEPLI</name>
<gene>
    <name evidence="1" type="ORF">CLIT_13c00720</name>
</gene>
<evidence type="ECO:0008006" key="3">
    <source>
        <dbReference type="Google" id="ProtNLM"/>
    </source>
</evidence>
<sequence length="72" mass="8537">MCKNRIDENLLNKIELFREKLNAMLEPDNADLCADDVLALSRKLDRLIIQYENRHPCNCSIDNQNRLFDRCK</sequence>
<protein>
    <recommendedName>
        <fullName evidence="3">Spo0E like sporulation regulatory protein</fullName>
    </recommendedName>
</protein>
<dbReference type="Pfam" id="PF09388">
    <property type="entry name" value="SpoOE-like"/>
    <property type="match status" value="1"/>
</dbReference>
<dbReference type="GO" id="GO:0043937">
    <property type="term" value="P:regulation of sporulation"/>
    <property type="evidence" value="ECO:0007669"/>
    <property type="project" value="InterPro"/>
</dbReference>
<comment type="caution">
    <text evidence="1">The sequence shown here is derived from an EMBL/GenBank/DDBJ whole genome shotgun (WGS) entry which is preliminary data.</text>
</comment>
<dbReference type="Proteomes" id="UP000027946">
    <property type="component" value="Unassembled WGS sequence"/>
</dbReference>
<dbReference type="InterPro" id="IPR037208">
    <property type="entry name" value="Spo0E-like_sf"/>
</dbReference>
<evidence type="ECO:0000313" key="2">
    <source>
        <dbReference type="Proteomes" id="UP000027946"/>
    </source>
</evidence>
<organism evidence="1 2">
    <name type="scientific">Peptoclostridium litorale DSM 5388</name>
    <dbReference type="NCBI Taxonomy" id="1121324"/>
    <lineage>
        <taxon>Bacteria</taxon>
        <taxon>Bacillati</taxon>
        <taxon>Bacillota</taxon>
        <taxon>Clostridia</taxon>
        <taxon>Peptostreptococcales</taxon>
        <taxon>Peptoclostridiaceae</taxon>
        <taxon>Peptoclostridium</taxon>
    </lineage>
</organism>